<accession>A0A4C1Z0J0</accession>
<reference evidence="1 2" key="1">
    <citation type="journal article" date="2019" name="Commun. Biol.">
        <title>The bagworm genome reveals a unique fibroin gene that provides high tensile strength.</title>
        <authorList>
            <person name="Kono N."/>
            <person name="Nakamura H."/>
            <person name="Ohtoshi R."/>
            <person name="Tomita M."/>
            <person name="Numata K."/>
            <person name="Arakawa K."/>
        </authorList>
    </citation>
    <scope>NUCLEOTIDE SEQUENCE [LARGE SCALE GENOMIC DNA]</scope>
</reference>
<organism evidence="1 2">
    <name type="scientific">Eumeta variegata</name>
    <name type="common">Bagworm moth</name>
    <name type="synonym">Eumeta japonica</name>
    <dbReference type="NCBI Taxonomy" id="151549"/>
    <lineage>
        <taxon>Eukaryota</taxon>
        <taxon>Metazoa</taxon>
        <taxon>Ecdysozoa</taxon>
        <taxon>Arthropoda</taxon>
        <taxon>Hexapoda</taxon>
        <taxon>Insecta</taxon>
        <taxon>Pterygota</taxon>
        <taxon>Neoptera</taxon>
        <taxon>Endopterygota</taxon>
        <taxon>Lepidoptera</taxon>
        <taxon>Glossata</taxon>
        <taxon>Ditrysia</taxon>
        <taxon>Tineoidea</taxon>
        <taxon>Psychidae</taxon>
        <taxon>Oiketicinae</taxon>
        <taxon>Eumeta</taxon>
    </lineage>
</organism>
<evidence type="ECO:0000313" key="1">
    <source>
        <dbReference type="EMBL" id="GBP80379.1"/>
    </source>
</evidence>
<proteinExistence type="predicted"/>
<name>A0A4C1Z0J0_EUMVA</name>
<protein>
    <submittedName>
        <fullName evidence="1">Uncharacterized protein</fullName>
    </submittedName>
</protein>
<sequence length="97" mass="10895">MSQSIDSNLSLYRQPIKSEVSRVGSFLPGPNGSPGRFGLIKVPRELSMRYDHNRNGGQDRGRDPDQYHDRLAIETKFGIATCIKIELTYILMNVTVA</sequence>
<gene>
    <name evidence="1" type="ORF">EVAR_62282_1</name>
</gene>
<dbReference type="Proteomes" id="UP000299102">
    <property type="component" value="Unassembled WGS sequence"/>
</dbReference>
<dbReference type="EMBL" id="BGZK01001459">
    <property type="protein sequence ID" value="GBP80379.1"/>
    <property type="molecule type" value="Genomic_DNA"/>
</dbReference>
<dbReference type="AlphaFoldDB" id="A0A4C1Z0J0"/>
<comment type="caution">
    <text evidence="1">The sequence shown here is derived from an EMBL/GenBank/DDBJ whole genome shotgun (WGS) entry which is preliminary data.</text>
</comment>
<keyword evidence="2" id="KW-1185">Reference proteome</keyword>
<evidence type="ECO:0000313" key="2">
    <source>
        <dbReference type="Proteomes" id="UP000299102"/>
    </source>
</evidence>